<keyword evidence="3" id="KW-1185">Reference proteome</keyword>
<accession>D7MJB0</accession>
<evidence type="ECO:0000313" key="2">
    <source>
        <dbReference type="EMBL" id="EFH46978.1"/>
    </source>
</evidence>
<reference evidence="3" key="1">
    <citation type="journal article" date="2011" name="Nat. Genet.">
        <title>The Arabidopsis lyrata genome sequence and the basis of rapid genome size change.</title>
        <authorList>
            <person name="Hu T.T."/>
            <person name="Pattyn P."/>
            <person name="Bakker E.G."/>
            <person name="Cao J."/>
            <person name="Cheng J.-F."/>
            <person name="Clark R.M."/>
            <person name="Fahlgren N."/>
            <person name="Fawcett J.A."/>
            <person name="Grimwood J."/>
            <person name="Gundlach H."/>
            <person name="Haberer G."/>
            <person name="Hollister J.D."/>
            <person name="Ossowski S."/>
            <person name="Ottilar R.P."/>
            <person name="Salamov A.A."/>
            <person name="Schneeberger K."/>
            <person name="Spannagl M."/>
            <person name="Wang X."/>
            <person name="Yang L."/>
            <person name="Nasrallah M.E."/>
            <person name="Bergelson J."/>
            <person name="Carrington J.C."/>
            <person name="Gaut B.S."/>
            <person name="Schmutz J."/>
            <person name="Mayer K.F.X."/>
            <person name="Van de Peer Y."/>
            <person name="Grigoriev I.V."/>
            <person name="Nordborg M."/>
            <person name="Weigel D."/>
            <person name="Guo Y.-L."/>
        </authorList>
    </citation>
    <scope>NUCLEOTIDE SEQUENCE [LARGE SCALE GENOMIC DNA]</scope>
    <source>
        <strain evidence="3">cv. MN47</strain>
    </source>
</reference>
<evidence type="ECO:0000313" key="3">
    <source>
        <dbReference type="Proteomes" id="UP000008694"/>
    </source>
</evidence>
<dbReference type="Proteomes" id="UP000008694">
    <property type="component" value="Unassembled WGS sequence"/>
</dbReference>
<organism evidence="3">
    <name type="scientific">Arabidopsis lyrata subsp. lyrata</name>
    <name type="common">Lyre-leaved rock-cress</name>
    <dbReference type="NCBI Taxonomy" id="81972"/>
    <lineage>
        <taxon>Eukaryota</taxon>
        <taxon>Viridiplantae</taxon>
        <taxon>Streptophyta</taxon>
        <taxon>Embryophyta</taxon>
        <taxon>Tracheophyta</taxon>
        <taxon>Spermatophyta</taxon>
        <taxon>Magnoliopsida</taxon>
        <taxon>eudicotyledons</taxon>
        <taxon>Gunneridae</taxon>
        <taxon>Pentapetalae</taxon>
        <taxon>rosids</taxon>
        <taxon>malvids</taxon>
        <taxon>Brassicales</taxon>
        <taxon>Brassicaceae</taxon>
        <taxon>Camelineae</taxon>
        <taxon>Arabidopsis</taxon>
    </lineage>
</organism>
<dbReference type="HOGENOM" id="CLU_1888609_0_0_1"/>
<proteinExistence type="predicted"/>
<gene>
    <name evidence="2" type="ORF">ARALYDRAFT_659612</name>
</gene>
<sequence length="135" mass="15355">MVRSAGDPNSPFQSLGKFMRDSTTVSVHASMSASESVSRSGQAHSMGKEENKTRKPINIIDLDDSDTVEDNNEKMDSSLYFSIVLCKRLSRNNESTLIQVTIPQYRAYRFRDDLHEEKVYNISEFQVDASYGKYN</sequence>
<dbReference type="Gene3D" id="2.40.50.140">
    <property type="entry name" value="Nucleic acid-binding proteins"/>
    <property type="match status" value="1"/>
</dbReference>
<feature type="region of interest" description="Disordered" evidence="1">
    <location>
        <begin position="26"/>
        <end position="58"/>
    </location>
</feature>
<dbReference type="InterPro" id="IPR012340">
    <property type="entry name" value="NA-bd_OB-fold"/>
</dbReference>
<feature type="compositionally biased region" description="Low complexity" evidence="1">
    <location>
        <begin position="26"/>
        <end position="40"/>
    </location>
</feature>
<dbReference type="EMBL" id="GL348719">
    <property type="protein sequence ID" value="EFH46978.1"/>
    <property type="molecule type" value="Genomic_DNA"/>
</dbReference>
<name>D7MJB0_ARALL</name>
<evidence type="ECO:0000256" key="1">
    <source>
        <dbReference type="SAM" id="MobiDB-lite"/>
    </source>
</evidence>
<dbReference type="AlphaFoldDB" id="D7MJB0"/>
<protein>
    <submittedName>
        <fullName evidence="2">Predicted protein</fullName>
    </submittedName>
</protein>
<dbReference type="Gramene" id="Al_scaffold_0007_3667">
    <property type="protein sequence ID" value="Al_scaffold_0007_3667"/>
    <property type="gene ID" value="Al_scaffold_0007_3667"/>
</dbReference>